<feature type="domain" description="Photolyase/cryptochrome alpha/beta" evidence="12">
    <location>
        <begin position="11"/>
        <end position="139"/>
    </location>
</feature>
<comment type="cofactor">
    <cofactor evidence="1">
        <name>(6R)-5,10-methylene-5,6,7,8-tetrahydrofolate</name>
        <dbReference type="ChEBI" id="CHEBI:15636"/>
    </cofactor>
</comment>
<comment type="similarity">
    <text evidence="10">Belongs to the DNA photolyase family.</text>
</comment>
<feature type="site" description="Electron transfer via tryptophanyl radical" evidence="9">
    <location>
        <position position="370"/>
    </location>
</feature>
<organism evidence="13 14">
    <name type="scientific">Aurantimonas endophytica</name>
    <dbReference type="NCBI Taxonomy" id="1522175"/>
    <lineage>
        <taxon>Bacteria</taxon>
        <taxon>Pseudomonadati</taxon>
        <taxon>Pseudomonadota</taxon>
        <taxon>Alphaproteobacteria</taxon>
        <taxon>Hyphomicrobiales</taxon>
        <taxon>Aurantimonadaceae</taxon>
        <taxon>Aurantimonas</taxon>
    </lineage>
</organism>
<dbReference type="GO" id="GO:0009416">
    <property type="term" value="P:response to light stimulus"/>
    <property type="evidence" value="ECO:0007669"/>
    <property type="project" value="TreeGrafter"/>
</dbReference>
<proteinExistence type="inferred from homology"/>
<dbReference type="InterPro" id="IPR036134">
    <property type="entry name" value="Crypto/Photolyase_FAD-like_sf"/>
</dbReference>
<comment type="cofactor">
    <cofactor evidence="8">
        <name>FAD</name>
        <dbReference type="ChEBI" id="CHEBI:57692"/>
    </cofactor>
    <text evidence="8">Binds 1 FAD per subunit.</text>
</comment>
<dbReference type="EC" id="4.1.99.3" evidence="2"/>
<dbReference type="InterPro" id="IPR002081">
    <property type="entry name" value="Cryptochrome/DNA_photolyase_1"/>
</dbReference>
<dbReference type="GO" id="GO:0003904">
    <property type="term" value="F:deoxyribodipyrimidine photo-lyase activity"/>
    <property type="evidence" value="ECO:0007669"/>
    <property type="project" value="UniProtKB-EC"/>
</dbReference>
<keyword evidence="13" id="KW-0456">Lyase</keyword>
<gene>
    <name evidence="13" type="ORF">GGR03_000338</name>
</gene>
<feature type="site" description="Electron transfer via tryptophanyl radical" evidence="9">
    <location>
        <position position="393"/>
    </location>
</feature>
<evidence type="ECO:0000256" key="5">
    <source>
        <dbReference type="ARBA" id="ARBA00022827"/>
    </source>
</evidence>
<feature type="site" description="Electron transfer via tryptophanyl radical" evidence="9">
    <location>
        <position position="317"/>
    </location>
</feature>
<dbReference type="EMBL" id="JACIEM010000001">
    <property type="protein sequence ID" value="MBB4001291.1"/>
    <property type="molecule type" value="Genomic_DNA"/>
</dbReference>
<dbReference type="PROSITE" id="PS00394">
    <property type="entry name" value="DNA_PHOTOLYASES_1_1"/>
    <property type="match status" value="1"/>
</dbReference>
<accession>A0A7W6HA57</accession>
<keyword evidence="14" id="KW-1185">Reference proteome</keyword>
<dbReference type="PANTHER" id="PTHR11455:SF9">
    <property type="entry name" value="CRYPTOCHROME CIRCADIAN CLOCK 5 ISOFORM X1"/>
    <property type="match status" value="1"/>
</dbReference>
<reference evidence="13 14" key="1">
    <citation type="submission" date="2020-08" db="EMBL/GenBank/DDBJ databases">
        <title>Genomic Encyclopedia of Type Strains, Phase IV (KMG-IV): sequencing the most valuable type-strain genomes for metagenomic binning, comparative biology and taxonomic classification.</title>
        <authorList>
            <person name="Goeker M."/>
        </authorList>
    </citation>
    <scope>NUCLEOTIDE SEQUENCE [LARGE SCALE GENOMIC DNA]</scope>
    <source>
        <strain evidence="13 14">DSM 103570</strain>
    </source>
</reference>
<name>A0A7W6HA57_9HYPH</name>
<dbReference type="PROSITE" id="PS51645">
    <property type="entry name" value="PHR_CRY_ALPHA_BETA"/>
    <property type="match status" value="1"/>
</dbReference>
<dbReference type="GO" id="GO:0071949">
    <property type="term" value="F:FAD binding"/>
    <property type="evidence" value="ECO:0007669"/>
    <property type="project" value="TreeGrafter"/>
</dbReference>
<comment type="catalytic activity">
    <reaction evidence="7">
        <text>cyclobutadipyrimidine (in DNA) = 2 pyrimidine residues (in DNA).</text>
        <dbReference type="EC" id="4.1.99.3"/>
    </reaction>
</comment>
<dbReference type="InterPro" id="IPR014729">
    <property type="entry name" value="Rossmann-like_a/b/a_fold"/>
</dbReference>
<dbReference type="Gene3D" id="1.10.579.10">
    <property type="entry name" value="DNA Cyclobutane Dipyrimidine Photolyase, subunit A, domain 3"/>
    <property type="match status" value="1"/>
</dbReference>
<evidence type="ECO:0000256" key="2">
    <source>
        <dbReference type="ARBA" id="ARBA00013149"/>
    </source>
</evidence>
<evidence type="ECO:0000259" key="12">
    <source>
        <dbReference type="PROSITE" id="PS51645"/>
    </source>
</evidence>
<feature type="binding site" evidence="8">
    <location>
        <position position="283"/>
    </location>
    <ligand>
        <name>FAD</name>
        <dbReference type="ChEBI" id="CHEBI:57692"/>
    </ligand>
</feature>
<comment type="caution">
    <text evidence="13">The sequence shown here is derived from an EMBL/GenBank/DDBJ whole genome shotgun (WGS) entry which is preliminary data.</text>
</comment>
<protein>
    <recommendedName>
        <fullName evidence="3">Deoxyribodipyrimidine photo-lyase</fullName>
        <ecNumber evidence="2">4.1.99.3</ecNumber>
    </recommendedName>
</protein>
<dbReference type="InterPro" id="IPR018394">
    <property type="entry name" value="DNA_photolyase_1_CS_C"/>
</dbReference>
<keyword evidence="5 8" id="KW-0274">FAD</keyword>
<sequence length="486" mass="54706">MTEHRQTDDQRPIVVWLRDDLRLDDNPALAEAANSGRPVVPLYVLDEESPGLRPIGGAHRWWLHHSLAAFARSLQKIGADLVLRRGKAAVEVPDVVNSVGAGALLFNRRYDQAGRAADQAVADALGDNVAVRGFTANILHKPERVATKTGGYYKVYTPFWKNVSEAEPRDPIDVPRSLRPAAKPPRSDTLDSWGLRPTKPDWSAGLASFWDIGEVAAHRRFAAFCDERLGTYDDGRDRMAIDSTSRMSPHLRWGEISPYRLWHTATVRAAEDETVRPEALRTFRKELVWRDFSYHLLYHFGPLGSRNFNARFDRFPWETDSGVLRAWQKGQTGYPIVDAGMRQLWQTGWMHNRVRMIVGSFLTKDLLIDWRAGEAWFWDTLVDGDVASNSAQWQWIAGSGADAQPFFRIFNPVTQSEKFDPAGDYIRQYVPELKDLPASAIHAPWTAAAGKLEEAGVVLGETYPLPVVDHGKARDRALAAYRSVRG</sequence>
<dbReference type="InterPro" id="IPR005101">
    <property type="entry name" value="Cryptochr/Photolyase_FAD-bd"/>
</dbReference>
<evidence type="ECO:0000256" key="9">
    <source>
        <dbReference type="PIRSR" id="PIRSR602081-2"/>
    </source>
</evidence>
<dbReference type="SUPFAM" id="SSF48173">
    <property type="entry name" value="Cryptochrome/photolyase FAD-binding domain"/>
    <property type="match status" value="1"/>
</dbReference>
<dbReference type="SUPFAM" id="SSF52425">
    <property type="entry name" value="Cryptochrome/photolyase, N-terminal domain"/>
    <property type="match status" value="1"/>
</dbReference>
<evidence type="ECO:0000313" key="13">
    <source>
        <dbReference type="EMBL" id="MBB4001291.1"/>
    </source>
</evidence>
<evidence type="ECO:0000313" key="14">
    <source>
        <dbReference type="Proteomes" id="UP000588647"/>
    </source>
</evidence>
<evidence type="ECO:0000256" key="4">
    <source>
        <dbReference type="ARBA" id="ARBA00022630"/>
    </source>
</evidence>
<dbReference type="PANTHER" id="PTHR11455">
    <property type="entry name" value="CRYPTOCHROME"/>
    <property type="match status" value="1"/>
</dbReference>
<feature type="binding site" evidence="8">
    <location>
        <position position="232"/>
    </location>
    <ligand>
        <name>FAD</name>
        <dbReference type="ChEBI" id="CHEBI:57692"/>
    </ligand>
</feature>
<dbReference type="Proteomes" id="UP000588647">
    <property type="component" value="Unassembled WGS sequence"/>
</dbReference>
<dbReference type="Gene3D" id="1.25.40.80">
    <property type="match status" value="1"/>
</dbReference>
<dbReference type="Pfam" id="PF00875">
    <property type="entry name" value="DNA_photolyase"/>
    <property type="match status" value="1"/>
</dbReference>
<dbReference type="GO" id="GO:0000719">
    <property type="term" value="P:photoreactive repair"/>
    <property type="evidence" value="ECO:0007669"/>
    <property type="project" value="UniProtKB-ARBA"/>
</dbReference>
<evidence type="ECO:0000256" key="11">
    <source>
        <dbReference type="SAM" id="MobiDB-lite"/>
    </source>
</evidence>
<feature type="binding site" evidence="8">
    <location>
        <begin position="383"/>
        <end position="385"/>
    </location>
    <ligand>
        <name>FAD</name>
        <dbReference type="ChEBI" id="CHEBI:57692"/>
    </ligand>
</feature>
<evidence type="ECO:0000256" key="7">
    <source>
        <dbReference type="ARBA" id="ARBA00033999"/>
    </source>
</evidence>
<evidence type="ECO:0000256" key="10">
    <source>
        <dbReference type="RuleBase" id="RU004182"/>
    </source>
</evidence>
<feature type="binding site" evidence="8">
    <location>
        <begin position="244"/>
        <end position="248"/>
    </location>
    <ligand>
        <name>FAD</name>
        <dbReference type="ChEBI" id="CHEBI:57692"/>
    </ligand>
</feature>
<dbReference type="AlphaFoldDB" id="A0A7W6HA57"/>
<dbReference type="RefSeq" id="WP_183205746.1">
    <property type="nucleotide sequence ID" value="NZ_JAAAMM010000001.1"/>
</dbReference>
<dbReference type="GO" id="GO:0003677">
    <property type="term" value="F:DNA binding"/>
    <property type="evidence" value="ECO:0007669"/>
    <property type="project" value="TreeGrafter"/>
</dbReference>
<keyword evidence="6 10" id="KW-0157">Chromophore</keyword>
<evidence type="ECO:0000256" key="1">
    <source>
        <dbReference type="ARBA" id="ARBA00001932"/>
    </source>
</evidence>
<feature type="region of interest" description="Disordered" evidence="11">
    <location>
        <begin position="170"/>
        <end position="195"/>
    </location>
</feature>
<dbReference type="InterPro" id="IPR036155">
    <property type="entry name" value="Crypto/Photolyase_N_sf"/>
</dbReference>
<evidence type="ECO:0000256" key="8">
    <source>
        <dbReference type="PIRSR" id="PIRSR602081-1"/>
    </source>
</evidence>
<dbReference type="Gene3D" id="3.40.50.620">
    <property type="entry name" value="HUPs"/>
    <property type="match status" value="1"/>
</dbReference>
<dbReference type="InterPro" id="IPR006050">
    <property type="entry name" value="DNA_photolyase_N"/>
</dbReference>
<dbReference type="Pfam" id="PF03441">
    <property type="entry name" value="FAD_binding_7"/>
    <property type="match status" value="1"/>
</dbReference>
<dbReference type="FunFam" id="1.10.579.10:FF:000003">
    <property type="entry name" value="Deoxyribodipyrimidine photo-lyase"/>
    <property type="match status" value="1"/>
</dbReference>
<evidence type="ECO:0000256" key="3">
    <source>
        <dbReference type="ARBA" id="ARBA00014046"/>
    </source>
</evidence>
<evidence type="ECO:0000256" key="6">
    <source>
        <dbReference type="ARBA" id="ARBA00022991"/>
    </source>
</evidence>
<keyword evidence="4 8" id="KW-0285">Flavoprotein</keyword>
<dbReference type="PRINTS" id="PR00147">
    <property type="entry name" value="DNAPHOTLYASE"/>
</dbReference>